<reference evidence="1" key="1">
    <citation type="submission" date="2018-05" db="EMBL/GenBank/DDBJ databases">
        <authorList>
            <person name="Lanie J.A."/>
            <person name="Ng W.-L."/>
            <person name="Kazmierczak K.M."/>
            <person name="Andrzejewski T.M."/>
            <person name="Davidsen T.M."/>
            <person name="Wayne K.J."/>
            <person name="Tettelin H."/>
            <person name="Glass J.I."/>
            <person name="Rusch D."/>
            <person name="Podicherti R."/>
            <person name="Tsui H.-C.T."/>
            <person name="Winkler M.E."/>
        </authorList>
    </citation>
    <scope>NUCLEOTIDE SEQUENCE</scope>
</reference>
<sequence length="200" mass="23881">MLSLLNRLGGTLRVTLNNRLDDERTLPFEHLERRANGLYYVLDENIPYTGTIRRWLNKEEMSEQKEFRYGALHGPSMTWYASGSILAHHGHRPRTPRRKLEVHYVCGQKHGLETRWYFDGRPSHHGEFQLGLKHGLHVHWFYNGHKRSEMEFEEGRVCDGTWNRWHANGKLAYEDFYKDNLKIRRKVWSPDGELMLETEY</sequence>
<evidence type="ECO:0000313" key="1">
    <source>
        <dbReference type="EMBL" id="SVC20241.1"/>
    </source>
</evidence>
<dbReference type="Gene3D" id="3.90.930.1">
    <property type="match status" value="1"/>
</dbReference>
<gene>
    <name evidence="1" type="ORF">METZ01_LOCUS273095</name>
</gene>
<organism evidence="1">
    <name type="scientific">marine metagenome</name>
    <dbReference type="NCBI Taxonomy" id="408172"/>
    <lineage>
        <taxon>unclassified sequences</taxon>
        <taxon>metagenomes</taxon>
        <taxon>ecological metagenomes</taxon>
    </lineage>
</organism>
<dbReference type="InterPro" id="IPR011652">
    <property type="entry name" value="MORN_2"/>
</dbReference>
<proteinExistence type="predicted"/>
<name>A0A382KBY3_9ZZZZ</name>
<dbReference type="AlphaFoldDB" id="A0A382KBY3"/>
<dbReference type="EMBL" id="UINC01078810">
    <property type="protein sequence ID" value="SVC20241.1"/>
    <property type="molecule type" value="Genomic_DNA"/>
</dbReference>
<protein>
    <recommendedName>
        <fullName evidence="2">Antitoxin YwqK</fullName>
    </recommendedName>
</protein>
<accession>A0A382KBY3</accession>
<evidence type="ECO:0008006" key="2">
    <source>
        <dbReference type="Google" id="ProtNLM"/>
    </source>
</evidence>
<dbReference type="Pfam" id="PF07661">
    <property type="entry name" value="MORN_2"/>
    <property type="match status" value="1"/>
</dbReference>
<dbReference type="SUPFAM" id="SSF82185">
    <property type="entry name" value="Histone H3 K4-specific methyltransferase SET7/9 N-terminal domain"/>
    <property type="match status" value="1"/>
</dbReference>